<feature type="transmembrane region" description="Helical" evidence="6">
    <location>
        <begin position="344"/>
        <end position="366"/>
    </location>
</feature>
<dbReference type="PANTHER" id="PTHR30250">
    <property type="entry name" value="PST FAMILY PREDICTED COLANIC ACID TRANSPORTER"/>
    <property type="match status" value="1"/>
</dbReference>
<dbReference type="AlphaFoldDB" id="A0A419VWZ2"/>
<evidence type="ECO:0000256" key="2">
    <source>
        <dbReference type="ARBA" id="ARBA00022475"/>
    </source>
</evidence>
<evidence type="ECO:0000256" key="4">
    <source>
        <dbReference type="ARBA" id="ARBA00022989"/>
    </source>
</evidence>
<evidence type="ECO:0000256" key="1">
    <source>
        <dbReference type="ARBA" id="ARBA00004651"/>
    </source>
</evidence>
<evidence type="ECO:0000256" key="6">
    <source>
        <dbReference type="SAM" id="Phobius"/>
    </source>
</evidence>
<proteinExistence type="predicted"/>
<keyword evidence="3 6" id="KW-0812">Transmembrane</keyword>
<feature type="transmembrane region" description="Helical" evidence="6">
    <location>
        <begin position="123"/>
        <end position="143"/>
    </location>
</feature>
<feature type="transmembrane region" description="Helical" evidence="6">
    <location>
        <begin position="41"/>
        <end position="62"/>
    </location>
</feature>
<evidence type="ECO:0000256" key="5">
    <source>
        <dbReference type="ARBA" id="ARBA00023136"/>
    </source>
</evidence>
<feature type="transmembrane region" description="Helical" evidence="6">
    <location>
        <begin position="467"/>
        <end position="489"/>
    </location>
</feature>
<feature type="transmembrane region" description="Helical" evidence="6">
    <location>
        <begin position="7"/>
        <end position="29"/>
    </location>
</feature>
<gene>
    <name evidence="7" type="ORF">BC643_3723</name>
</gene>
<dbReference type="GO" id="GO:0005886">
    <property type="term" value="C:plasma membrane"/>
    <property type="evidence" value="ECO:0007669"/>
    <property type="project" value="UniProtKB-SubCell"/>
</dbReference>
<keyword evidence="2" id="KW-1003">Cell membrane</keyword>
<evidence type="ECO:0000256" key="3">
    <source>
        <dbReference type="ARBA" id="ARBA00022692"/>
    </source>
</evidence>
<evidence type="ECO:0000313" key="7">
    <source>
        <dbReference type="EMBL" id="RKD87716.1"/>
    </source>
</evidence>
<accession>A0A419VWZ2</accession>
<evidence type="ECO:0000313" key="8">
    <source>
        <dbReference type="Proteomes" id="UP000283387"/>
    </source>
</evidence>
<feature type="transmembrane region" description="Helical" evidence="6">
    <location>
        <begin position="378"/>
        <end position="399"/>
    </location>
</feature>
<dbReference type="OrthoDB" id="5365632at2"/>
<dbReference type="RefSeq" id="WP_120274744.1">
    <property type="nucleotide sequence ID" value="NZ_RAPN01000003.1"/>
</dbReference>
<feature type="transmembrane region" description="Helical" evidence="6">
    <location>
        <begin position="83"/>
        <end position="111"/>
    </location>
</feature>
<comment type="subcellular location">
    <subcellularLocation>
        <location evidence="1">Cell membrane</location>
        <topology evidence="1">Multi-pass membrane protein</topology>
    </subcellularLocation>
</comment>
<feature type="transmembrane region" description="Helical" evidence="6">
    <location>
        <begin position="405"/>
        <end position="424"/>
    </location>
</feature>
<keyword evidence="8" id="KW-1185">Reference proteome</keyword>
<feature type="transmembrane region" description="Helical" evidence="6">
    <location>
        <begin position="436"/>
        <end position="461"/>
    </location>
</feature>
<keyword evidence="4 6" id="KW-1133">Transmembrane helix</keyword>
<dbReference type="PANTHER" id="PTHR30250:SF26">
    <property type="entry name" value="PSMA PROTEIN"/>
    <property type="match status" value="1"/>
</dbReference>
<keyword evidence="5 6" id="KW-0472">Membrane</keyword>
<dbReference type="Proteomes" id="UP000283387">
    <property type="component" value="Unassembled WGS sequence"/>
</dbReference>
<feature type="transmembrane region" description="Helical" evidence="6">
    <location>
        <begin position="155"/>
        <end position="178"/>
    </location>
</feature>
<name>A0A419VWZ2_9BACT</name>
<dbReference type="InterPro" id="IPR050833">
    <property type="entry name" value="Poly_Biosynth_Transport"/>
</dbReference>
<dbReference type="EMBL" id="RAPN01000003">
    <property type="protein sequence ID" value="RKD87716.1"/>
    <property type="molecule type" value="Genomic_DNA"/>
</dbReference>
<organism evidence="7 8">
    <name type="scientific">Mangrovibacterium diazotrophicum</name>
    <dbReference type="NCBI Taxonomy" id="1261403"/>
    <lineage>
        <taxon>Bacteria</taxon>
        <taxon>Pseudomonadati</taxon>
        <taxon>Bacteroidota</taxon>
        <taxon>Bacteroidia</taxon>
        <taxon>Marinilabiliales</taxon>
        <taxon>Prolixibacteraceae</taxon>
        <taxon>Mangrovibacterium</taxon>
    </lineage>
</organism>
<feature type="transmembrane region" description="Helical" evidence="6">
    <location>
        <begin position="309"/>
        <end position="328"/>
    </location>
</feature>
<reference evidence="7 8" key="1">
    <citation type="submission" date="2018-09" db="EMBL/GenBank/DDBJ databases">
        <title>Genomic Encyclopedia of Archaeal and Bacterial Type Strains, Phase II (KMG-II): from individual species to whole genera.</title>
        <authorList>
            <person name="Goeker M."/>
        </authorList>
    </citation>
    <scope>NUCLEOTIDE SEQUENCE [LARGE SCALE GENOMIC DNA]</scope>
    <source>
        <strain evidence="7 8">DSM 27148</strain>
    </source>
</reference>
<feature type="transmembrane region" description="Helical" evidence="6">
    <location>
        <begin position="184"/>
        <end position="205"/>
    </location>
</feature>
<comment type="caution">
    <text evidence="7">The sequence shown here is derived from an EMBL/GenBank/DDBJ whole genome shotgun (WGS) entry which is preliminary data.</text>
</comment>
<sequence>MRAADKVLFNTLVLYLRVFITAGITLYTTRIVLKALGEIDFGIFNLVSGVVLMLSFLNNALANSTQRFLSFYQGKKDIEKQKAAFSNSLIIHICLGLLLLLILEMAGLFLFTGFFNIPEPRIYAAKTIYHFMCFNVFITIISVPYNASLMAHENILWVALSNIFVTILKLLTAFLVLNSSFDHLILYALFTAAITLANYLFNLAYTTRKYHECLFLFRKQYFNKELISSMTKFAGWNLLGVLSGMGRTQGIPIILNLFYGTKANAAYGVSYQVSGQLNFFSSAMLRALNPQIMKSEGEGNRGRMLKLSLLACKVGFLLLAIIVIPFMFELKTILALWLTDVPEYTIPFCLFILGYFLISQLTIGLDSAIQALGDLKKYSIMTGGVRLLTLPIGFLILYLGYDFYPFFWCFLSLEIIAGISRIFILKSKAGLQVNLFFTNVLVRLSIPTIASVSTCYLVSIYVSNFPWRFLVTGSISALALTTMVLISGLTSWEREVLIKIFERLKSKIGKKK</sequence>
<protein>
    <submittedName>
        <fullName evidence="7">Na+-driven multidrug efflux pump</fullName>
    </submittedName>
</protein>